<dbReference type="Pfam" id="PF00534">
    <property type="entry name" value="Glycos_transf_1"/>
    <property type="match status" value="1"/>
</dbReference>
<accession>A0A1T5BV88</accession>
<dbReference type="AlphaFoldDB" id="A0A1T5BV88"/>
<dbReference type="EMBL" id="FUZA01000001">
    <property type="protein sequence ID" value="SKB50999.1"/>
    <property type="molecule type" value="Genomic_DNA"/>
</dbReference>
<dbReference type="STRING" id="651661.SAMN05660293_00629"/>
<dbReference type="Pfam" id="PF13579">
    <property type="entry name" value="Glyco_trans_4_4"/>
    <property type="match status" value="1"/>
</dbReference>
<proteinExistence type="predicted"/>
<evidence type="ECO:0000259" key="2">
    <source>
        <dbReference type="Pfam" id="PF13579"/>
    </source>
</evidence>
<gene>
    <name evidence="3" type="ORF">SAMN05660293_00629</name>
</gene>
<dbReference type="RefSeq" id="WP_082213191.1">
    <property type="nucleotide sequence ID" value="NZ_FUZA01000001.1"/>
</dbReference>
<keyword evidence="3" id="KW-0808">Transferase</keyword>
<dbReference type="Proteomes" id="UP000190897">
    <property type="component" value="Unassembled WGS sequence"/>
</dbReference>
<dbReference type="OrthoDB" id="9790710at2"/>
<dbReference type="Gene3D" id="3.40.50.2000">
    <property type="entry name" value="Glycogen Phosphorylase B"/>
    <property type="match status" value="2"/>
</dbReference>
<dbReference type="SUPFAM" id="SSF53756">
    <property type="entry name" value="UDP-Glycosyltransferase/glycogen phosphorylase"/>
    <property type="match status" value="1"/>
</dbReference>
<sequence length="384" mass="42710">MKIIHVVSGMDPKAGGISQAIRTMIGGLTDQGIYSEVVSVGAELGNHETNDPFPIHFTGPGKSAWQFSAGLQSWLNKNLAHYDAVLVHGLWQHHTYAVYQAINTINGQRPKVYVMPHGMLDPWFQQAKGREIKSLRNWLIWKFLEHRIIHLADGIFFTCETERKLARQTFSPYFPKSEMVVGLGVHRPPPYTLEMQEAFNKACNIKNRGYLLFLGRIDEKKGVNLLVDAYLSLKSEGYDLPPLVIAGPGMDTPFGISIKKQALYDKEIYFPGMLSGPAKWGAFYGCEAFLLPSHQENFGIAVVEAMACSRPVLISDQVNIWREIKNNGGGLVEKDTSDGVRNLLVSWLSLSQTERALMSSKARKAFLGDFSVEKAAGKLGKVLA</sequence>
<dbReference type="InterPro" id="IPR050194">
    <property type="entry name" value="Glycosyltransferase_grp1"/>
</dbReference>
<evidence type="ECO:0000313" key="3">
    <source>
        <dbReference type="EMBL" id="SKB50999.1"/>
    </source>
</evidence>
<keyword evidence="4" id="KW-1185">Reference proteome</keyword>
<feature type="domain" description="Glycosyltransferase subfamily 4-like N-terminal" evidence="2">
    <location>
        <begin position="15"/>
        <end position="170"/>
    </location>
</feature>
<evidence type="ECO:0000313" key="4">
    <source>
        <dbReference type="Proteomes" id="UP000190897"/>
    </source>
</evidence>
<reference evidence="4" key="1">
    <citation type="submission" date="2017-02" db="EMBL/GenBank/DDBJ databases">
        <authorList>
            <person name="Varghese N."/>
            <person name="Submissions S."/>
        </authorList>
    </citation>
    <scope>NUCLEOTIDE SEQUENCE [LARGE SCALE GENOMIC DNA]</scope>
    <source>
        <strain evidence="4">DSM 22270</strain>
    </source>
</reference>
<dbReference type="GO" id="GO:0016757">
    <property type="term" value="F:glycosyltransferase activity"/>
    <property type="evidence" value="ECO:0007669"/>
    <property type="project" value="InterPro"/>
</dbReference>
<dbReference type="InterPro" id="IPR028098">
    <property type="entry name" value="Glyco_trans_4-like_N"/>
</dbReference>
<dbReference type="PANTHER" id="PTHR45947">
    <property type="entry name" value="SULFOQUINOVOSYL TRANSFERASE SQD2"/>
    <property type="match status" value="1"/>
</dbReference>
<name>A0A1T5BV88_9BACT</name>
<protein>
    <submittedName>
        <fullName evidence="3">Glycosyltransferase involved in cell wall bisynthesis</fullName>
    </submittedName>
</protein>
<evidence type="ECO:0000259" key="1">
    <source>
        <dbReference type="Pfam" id="PF00534"/>
    </source>
</evidence>
<dbReference type="InterPro" id="IPR001296">
    <property type="entry name" value="Glyco_trans_1"/>
</dbReference>
<dbReference type="PANTHER" id="PTHR45947:SF3">
    <property type="entry name" value="SULFOQUINOVOSYL TRANSFERASE SQD2"/>
    <property type="match status" value="1"/>
</dbReference>
<organism evidence="3 4">
    <name type="scientific">Dyadobacter psychrophilus</name>
    <dbReference type="NCBI Taxonomy" id="651661"/>
    <lineage>
        <taxon>Bacteria</taxon>
        <taxon>Pseudomonadati</taxon>
        <taxon>Bacteroidota</taxon>
        <taxon>Cytophagia</taxon>
        <taxon>Cytophagales</taxon>
        <taxon>Spirosomataceae</taxon>
        <taxon>Dyadobacter</taxon>
    </lineage>
</organism>
<feature type="domain" description="Glycosyl transferase family 1" evidence="1">
    <location>
        <begin position="205"/>
        <end position="364"/>
    </location>
</feature>